<organism evidence="2 3">
    <name type="scientific">Riccia sorocarpa</name>
    <dbReference type="NCBI Taxonomy" id="122646"/>
    <lineage>
        <taxon>Eukaryota</taxon>
        <taxon>Viridiplantae</taxon>
        <taxon>Streptophyta</taxon>
        <taxon>Embryophyta</taxon>
        <taxon>Marchantiophyta</taxon>
        <taxon>Marchantiopsida</taxon>
        <taxon>Marchantiidae</taxon>
        <taxon>Marchantiales</taxon>
        <taxon>Ricciaceae</taxon>
        <taxon>Riccia</taxon>
    </lineage>
</organism>
<feature type="coiled-coil region" evidence="1">
    <location>
        <begin position="129"/>
        <end position="170"/>
    </location>
</feature>
<protein>
    <submittedName>
        <fullName evidence="2">Uncharacterized protein</fullName>
    </submittedName>
</protein>
<proteinExistence type="predicted"/>
<keyword evidence="1" id="KW-0175">Coiled coil</keyword>
<evidence type="ECO:0000256" key="1">
    <source>
        <dbReference type="SAM" id="Coils"/>
    </source>
</evidence>
<accession>A0ABD3I9U6</accession>
<dbReference type="PANTHER" id="PTHR36037">
    <property type="entry name" value="RNA-DIRECTED DNA POLYMERASE (REVERSE TRANSCRIPTASE)-RELATED FAMILY PROTEIN"/>
    <property type="match status" value="1"/>
</dbReference>
<reference evidence="2 3" key="1">
    <citation type="submission" date="2024-09" db="EMBL/GenBank/DDBJ databases">
        <title>Chromosome-scale assembly of Riccia sorocarpa.</title>
        <authorList>
            <person name="Paukszto L."/>
        </authorList>
    </citation>
    <scope>NUCLEOTIDE SEQUENCE [LARGE SCALE GENOMIC DNA]</scope>
    <source>
        <strain evidence="2">LP-2024</strain>
        <tissue evidence="2">Aerial parts of the thallus</tissue>
    </source>
</reference>
<feature type="coiled-coil region" evidence="1">
    <location>
        <begin position="221"/>
        <end position="270"/>
    </location>
</feature>
<dbReference type="EMBL" id="JBJQOH010000001">
    <property type="protein sequence ID" value="KAL3699487.1"/>
    <property type="molecule type" value="Genomic_DNA"/>
</dbReference>
<keyword evidence="3" id="KW-1185">Reference proteome</keyword>
<evidence type="ECO:0000313" key="2">
    <source>
        <dbReference type="EMBL" id="KAL3699487.1"/>
    </source>
</evidence>
<dbReference type="PANTHER" id="PTHR36037:SF1">
    <property type="entry name" value="RNA-DIRECTED DNA POLYMERASE (REVERSE TRANSCRIPTASE)-RELATED FAMILY PROTEIN"/>
    <property type="match status" value="1"/>
</dbReference>
<dbReference type="Proteomes" id="UP001633002">
    <property type="component" value="Unassembled WGS sequence"/>
</dbReference>
<sequence>MEISTTDDGLDGSKKQLNFDDVTLTFPKMSENPKTSDIPTAEINVPTRGVGEKPTVEELRQEVQRIRQNLAGFENITTCAESYVRQLDESNNLYPHPEPKELFYALEAKYAETLERETFLKLLTGPIVENRDESSVSEEEAEIQRMREELTNLKQSNEDTIQEIESLITKVAYDMNTLDSNLSLATESLEKCDLEIEKLAESEKETMDEAIVKQSATPEDLEETIRLLEEHLRQNEKEYEDTEAALKQRIEQYNLEMEELKAQGRQLDIEEESLRLFVDISSRCLKVQPFLESISDVAVLAVGDDFVELQLTTEVPFVDEHDGIANGRSVKQELQHKLFLNVDTQTMDIKTAELTPADVPIDDLVPYARQIRGYFRTLDMLRENVDSTTEVENAEFGRQFSILVRAVHHRVNVFALKAASLSSASKNPRYSVEYLPESSVVTATISERVKAMVEVPQGWPMQGFSLHLQSLQPLKGGSPAVMDFLREVMELSNKMPEYARHDLVGFIKAIEDIITERNSQTNVLPW</sequence>
<gene>
    <name evidence="2" type="ORF">R1sor_017509</name>
</gene>
<dbReference type="AlphaFoldDB" id="A0ABD3I9U6"/>
<name>A0ABD3I9U6_9MARC</name>
<comment type="caution">
    <text evidence="2">The sequence shown here is derived from an EMBL/GenBank/DDBJ whole genome shotgun (WGS) entry which is preliminary data.</text>
</comment>
<evidence type="ECO:0000313" key="3">
    <source>
        <dbReference type="Proteomes" id="UP001633002"/>
    </source>
</evidence>